<dbReference type="Pfam" id="PF01979">
    <property type="entry name" value="Amidohydro_1"/>
    <property type="match status" value="1"/>
</dbReference>
<gene>
    <name evidence="3" type="ORF">DI632_06270</name>
</gene>
<organism evidence="3 4">
    <name type="scientific">Sphingomonas hengshuiensis</name>
    <dbReference type="NCBI Taxonomy" id="1609977"/>
    <lineage>
        <taxon>Bacteria</taxon>
        <taxon>Pseudomonadati</taxon>
        <taxon>Pseudomonadota</taxon>
        <taxon>Alphaproteobacteria</taxon>
        <taxon>Sphingomonadales</taxon>
        <taxon>Sphingomonadaceae</taxon>
        <taxon>Sphingomonas</taxon>
    </lineage>
</organism>
<dbReference type="InterPro" id="IPR051781">
    <property type="entry name" value="Metallo-dep_Hydrolase"/>
</dbReference>
<dbReference type="Proteomes" id="UP000248614">
    <property type="component" value="Unassembled WGS sequence"/>
</dbReference>
<dbReference type="Gene3D" id="2.30.40.10">
    <property type="entry name" value="Urease, subunit C, domain 1"/>
    <property type="match status" value="2"/>
</dbReference>
<dbReference type="InterPro" id="IPR011042">
    <property type="entry name" value="6-blade_b-propeller_TolB-like"/>
</dbReference>
<proteinExistence type="predicted"/>
<comment type="caution">
    <text evidence="3">The sequence shown here is derived from an EMBL/GenBank/DDBJ whole genome shotgun (WGS) entry which is preliminary data.</text>
</comment>
<evidence type="ECO:0000259" key="2">
    <source>
        <dbReference type="Pfam" id="PF01979"/>
    </source>
</evidence>
<dbReference type="InterPro" id="IPR006680">
    <property type="entry name" value="Amidohydro-rel"/>
</dbReference>
<sequence>MRNYRFLHSTILAAMLAGAIPAGARQAVPAPAIDRTLAFDAREGTWMAPSLSPDGRTILFDILGDIYAVAASGGDARPILRGTAFEMQPVWSPDGTRFAFVSDRSGVNNLWVADADGSNPVRVSDEDDATILTSPAWSSDGRHLYASRIVHDILSPELYRWPATGGPGERITDANRGTRTPFDERHNALGAMASADGRYLYYAVKTGSLWTRHPLPHWSIARRDVASGKEEVIVQTAGGAMRPALSHDGRLLAYASRNGRDTGLRLRDLDSGADRWIVPRIDHDSQEGGYYVDLVPRIGFTADDRAIVTSIDGGLKRIDLADGGVHDIPFVAPVRVAVGSPTRVAQREETGEVRVRVIQTPRLSRDGRNITFAALGRLYVQSTRPGSRPRAVRGVQGMAYQPEWSPDGRTLAYVTWSRDTGGDVWLIPAQGGVARRVTRSADYFTEPLFSKDGRTLYALHASKADRHDRAMEVTPDRATDLVALSPDTGERRLIAHVRGGIALGLGDDGRLRFTSPAGIESIAPDGSDRRIELKVEAPNPNRYFKGMTAPEEARLSPDGRQVLVKAGSQLWLADMPPVRGDTPPVIRVGVADTPARRLTQVGADAIAWAPDGRRLLWSVGATVRTMAHDAATPMPERDAARFDATVRVPRAVPPGRMLLRGATVLTMRGTEVIENADLLIDRDRIAAVGPRGSFPVPAGTRIRDIAGRFVTPGLVDAHAHWFEMRRGLQEAGHWDFRANLAMGVTAGLDVQPFTTDVFGYQDMIDAGIMDGPRAWSTGPGLFLNQAPATDADADAILSRYRDHYRTRNLKSYLVGGRAVRQRVVAAARRMGMMPTTEGASDHVLGLTHALDGFAGNEHNLPLTPLHDDVIRLIVASGMSYVPTLSVLYGGAPALPNMLIEGDPLDDPHIRATYPAAMIAAKRRDRRWTPPQDMRVADFAADAIRLQRAGGLVGMGSHGEVQGIGMHLEMKAYTLGGASPHEALYAATMGSARTIGHADDVGSIEPGKFADLLILSADPRADIDNSRGIVEVIKGGVRYHDGARSNRTTD</sequence>
<evidence type="ECO:0000313" key="4">
    <source>
        <dbReference type="Proteomes" id="UP000248614"/>
    </source>
</evidence>
<keyword evidence="3" id="KW-0378">Hydrolase</keyword>
<name>A0A2W5B6J5_9SPHN</name>
<feature type="chain" id="PRO_5016105896" evidence="1">
    <location>
        <begin position="25"/>
        <end position="1049"/>
    </location>
</feature>
<dbReference type="Gene3D" id="3.20.20.140">
    <property type="entry name" value="Metal-dependent hydrolases"/>
    <property type="match status" value="1"/>
</dbReference>
<dbReference type="SUPFAM" id="SSF82171">
    <property type="entry name" value="DPP6 N-terminal domain-like"/>
    <property type="match status" value="1"/>
</dbReference>
<dbReference type="InterPro" id="IPR011659">
    <property type="entry name" value="WD40"/>
</dbReference>
<dbReference type="PANTHER" id="PTHR43135:SF3">
    <property type="entry name" value="ALPHA-D-RIBOSE 1-METHYLPHOSPHONATE 5-TRIPHOSPHATE DIPHOSPHATASE"/>
    <property type="match status" value="1"/>
</dbReference>
<evidence type="ECO:0000256" key="1">
    <source>
        <dbReference type="SAM" id="SignalP"/>
    </source>
</evidence>
<dbReference type="Gene3D" id="2.120.10.30">
    <property type="entry name" value="TolB, C-terminal domain"/>
    <property type="match status" value="2"/>
</dbReference>
<dbReference type="SUPFAM" id="SSF69304">
    <property type="entry name" value="Tricorn protease N-terminal domain"/>
    <property type="match status" value="1"/>
</dbReference>
<dbReference type="SUPFAM" id="SSF51338">
    <property type="entry name" value="Composite domain of metallo-dependent hydrolases"/>
    <property type="match status" value="1"/>
</dbReference>
<reference evidence="3 4" key="1">
    <citation type="submission" date="2017-08" db="EMBL/GenBank/DDBJ databases">
        <title>Infants hospitalized years apart are colonized by the same room-sourced microbial strains.</title>
        <authorList>
            <person name="Brooks B."/>
            <person name="Olm M.R."/>
            <person name="Firek B.A."/>
            <person name="Baker R."/>
            <person name="Thomas B.C."/>
            <person name="Morowitz M.J."/>
            <person name="Banfield J.F."/>
        </authorList>
    </citation>
    <scope>NUCLEOTIDE SEQUENCE [LARGE SCALE GENOMIC DNA]</scope>
    <source>
        <strain evidence="3">S2_018_000_R3_110</strain>
    </source>
</reference>
<dbReference type="GO" id="GO:0016810">
    <property type="term" value="F:hydrolase activity, acting on carbon-nitrogen (but not peptide) bonds"/>
    <property type="evidence" value="ECO:0007669"/>
    <property type="project" value="InterPro"/>
</dbReference>
<feature type="domain" description="Amidohydrolase-related" evidence="2">
    <location>
        <begin position="823"/>
        <end position="1035"/>
    </location>
</feature>
<keyword evidence="1" id="KW-0732">Signal</keyword>
<dbReference type="InterPro" id="IPR032466">
    <property type="entry name" value="Metal_Hydrolase"/>
</dbReference>
<accession>A0A2W5B6J5</accession>
<evidence type="ECO:0000313" key="3">
    <source>
        <dbReference type="EMBL" id="PZO78561.1"/>
    </source>
</evidence>
<feature type="signal peptide" evidence="1">
    <location>
        <begin position="1"/>
        <end position="24"/>
    </location>
</feature>
<protein>
    <submittedName>
        <fullName evidence="3">Amidohydrolase</fullName>
    </submittedName>
</protein>
<dbReference type="Pfam" id="PF07676">
    <property type="entry name" value="PD40"/>
    <property type="match status" value="3"/>
</dbReference>
<dbReference type="AlphaFoldDB" id="A0A2W5B6J5"/>
<dbReference type="PANTHER" id="PTHR43135">
    <property type="entry name" value="ALPHA-D-RIBOSE 1-METHYLPHOSPHONATE 5-TRIPHOSPHATE DIPHOSPHATASE"/>
    <property type="match status" value="1"/>
</dbReference>
<dbReference type="SUPFAM" id="SSF51556">
    <property type="entry name" value="Metallo-dependent hydrolases"/>
    <property type="match status" value="1"/>
</dbReference>
<dbReference type="EMBL" id="QFNF01000011">
    <property type="protein sequence ID" value="PZO78561.1"/>
    <property type="molecule type" value="Genomic_DNA"/>
</dbReference>
<dbReference type="InterPro" id="IPR011059">
    <property type="entry name" value="Metal-dep_hydrolase_composite"/>
</dbReference>